<dbReference type="PANTHER" id="PTHR47297:SF2">
    <property type="entry name" value="OS02G0606800 PROTEIN"/>
    <property type="match status" value="1"/>
</dbReference>
<comment type="similarity">
    <text evidence="1">Belongs to the isochorismatase family.</text>
</comment>
<dbReference type="FunCoup" id="A0A200PNH4">
    <property type="interactions" value="12"/>
</dbReference>
<dbReference type="InterPro" id="IPR036380">
    <property type="entry name" value="Isochorismatase-like_sf"/>
</dbReference>
<dbReference type="GO" id="GO:0008936">
    <property type="term" value="F:nicotinamidase activity"/>
    <property type="evidence" value="ECO:0007669"/>
    <property type="project" value="InterPro"/>
</dbReference>
<dbReference type="CDD" id="cd00431">
    <property type="entry name" value="cysteine_hydrolases"/>
    <property type="match status" value="1"/>
</dbReference>
<evidence type="ECO:0000313" key="4">
    <source>
        <dbReference type="Proteomes" id="UP000195402"/>
    </source>
</evidence>
<dbReference type="AlphaFoldDB" id="A0A200PNH4"/>
<dbReference type="Pfam" id="PF00857">
    <property type="entry name" value="Isochorismatase"/>
    <property type="match status" value="1"/>
</dbReference>
<dbReference type="SUPFAM" id="SSF52499">
    <property type="entry name" value="Isochorismatase-like hydrolases"/>
    <property type="match status" value="1"/>
</dbReference>
<gene>
    <name evidence="3" type="ORF">BVC80_9065g5</name>
</gene>
<feature type="domain" description="Isochorismatase-like" evidence="2">
    <location>
        <begin position="32"/>
        <end position="201"/>
    </location>
</feature>
<proteinExistence type="inferred from homology"/>
<dbReference type="InterPro" id="IPR044717">
    <property type="entry name" value="NIC1"/>
</dbReference>
<organism evidence="3 4">
    <name type="scientific">Macleaya cordata</name>
    <name type="common">Five-seeded plume-poppy</name>
    <name type="synonym">Bocconia cordata</name>
    <dbReference type="NCBI Taxonomy" id="56857"/>
    <lineage>
        <taxon>Eukaryota</taxon>
        <taxon>Viridiplantae</taxon>
        <taxon>Streptophyta</taxon>
        <taxon>Embryophyta</taxon>
        <taxon>Tracheophyta</taxon>
        <taxon>Spermatophyta</taxon>
        <taxon>Magnoliopsida</taxon>
        <taxon>Ranunculales</taxon>
        <taxon>Papaveraceae</taxon>
        <taxon>Papaveroideae</taxon>
        <taxon>Macleaya</taxon>
    </lineage>
</organism>
<dbReference type="OMA" id="FCERNWP"/>
<reference evidence="3 4" key="1">
    <citation type="journal article" date="2017" name="Mol. Plant">
        <title>The Genome of Medicinal Plant Macleaya cordata Provides New Insights into Benzylisoquinoline Alkaloids Metabolism.</title>
        <authorList>
            <person name="Liu X."/>
            <person name="Liu Y."/>
            <person name="Huang P."/>
            <person name="Ma Y."/>
            <person name="Qing Z."/>
            <person name="Tang Q."/>
            <person name="Cao H."/>
            <person name="Cheng P."/>
            <person name="Zheng Y."/>
            <person name="Yuan Z."/>
            <person name="Zhou Y."/>
            <person name="Liu J."/>
            <person name="Tang Z."/>
            <person name="Zhuo Y."/>
            <person name="Zhang Y."/>
            <person name="Yu L."/>
            <person name="Huang J."/>
            <person name="Yang P."/>
            <person name="Peng Q."/>
            <person name="Zhang J."/>
            <person name="Jiang W."/>
            <person name="Zhang Z."/>
            <person name="Lin K."/>
            <person name="Ro D.K."/>
            <person name="Chen X."/>
            <person name="Xiong X."/>
            <person name="Shang Y."/>
            <person name="Huang S."/>
            <person name="Zeng J."/>
        </authorList>
    </citation>
    <scope>NUCLEOTIDE SEQUENCE [LARGE SCALE GENOMIC DNA]</scope>
    <source>
        <strain evidence="4">cv. BLH2017</strain>
        <tissue evidence="3">Root</tissue>
    </source>
</reference>
<dbReference type="EMBL" id="MVGT01004390">
    <property type="protein sequence ID" value="OUZ99737.1"/>
    <property type="molecule type" value="Genomic_DNA"/>
</dbReference>
<comment type="caution">
    <text evidence="3">The sequence shown here is derived from an EMBL/GenBank/DDBJ whole genome shotgun (WGS) entry which is preliminary data.</text>
</comment>
<keyword evidence="4" id="KW-1185">Reference proteome</keyword>
<evidence type="ECO:0000256" key="1">
    <source>
        <dbReference type="ARBA" id="ARBA00006336"/>
    </source>
</evidence>
<evidence type="ECO:0000259" key="2">
    <source>
        <dbReference type="Pfam" id="PF00857"/>
    </source>
</evidence>
<dbReference type="InParanoid" id="A0A200PNH4"/>
<evidence type="ECO:0000313" key="3">
    <source>
        <dbReference type="EMBL" id="OUZ99737.1"/>
    </source>
</evidence>
<dbReference type="GO" id="GO:0019365">
    <property type="term" value="P:pyridine nucleotide salvage"/>
    <property type="evidence" value="ECO:0007669"/>
    <property type="project" value="InterPro"/>
</dbReference>
<dbReference type="OrthoDB" id="2013482at2759"/>
<dbReference type="Gene3D" id="3.40.50.850">
    <property type="entry name" value="Isochorismatase-like"/>
    <property type="match status" value="1"/>
</dbReference>
<dbReference type="Proteomes" id="UP000195402">
    <property type="component" value="Unassembled WGS sequence"/>
</dbReference>
<sequence>MVNISSQVVDLVKEELSLDQGSLVLSADVRTGLVLVDIINGFCTVGAGNMAPTEPNIQISKMVVESVKLARVFCEKKWPILAFLDTHHPDKPEHPYPPHCLIGTDEANLVPSLQWLENESNVTIRRKACIDGFLGSIKEDGSNVFIDWVKTNNIEVILVVGICTDICVFDFVASALSARNLGLLAPLKDVVVYSNGCATYDFPVQVARTIKGGVAHPQELMHHFGLYMANGRGAKVVNEVSLGPIKEP</sequence>
<dbReference type="STRING" id="56857.A0A200PNH4"/>
<dbReference type="PANTHER" id="PTHR47297">
    <property type="match status" value="1"/>
</dbReference>
<dbReference type="InterPro" id="IPR000868">
    <property type="entry name" value="Isochorismatase-like_dom"/>
</dbReference>
<protein>
    <submittedName>
        <fullName evidence="3">Isochorismatase-like</fullName>
    </submittedName>
</protein>
<name>A0A200PNH4_MACCD</name>
<accession>A0A200PNH4</accession>